<protein>
    <submittedName>
        <fullName evidence="2">DNA polymerase IV</fullName>
        <ecNumber evidence="2">2.7.7.7</ecNumber>
    </submittedName>
</protein>
<dbReference type="Pfam" id="PF11799">
    <property type="entry name" value="IMS_C"/>
    <property type="match status" value="1"/>
</dbReference>
<dbReference type="Gene3D" id="3.30.1490.100">
    <property type="entry name" value="DNA polymerase, Y-family, little finger domain"/>
    <property type="match status" value="1"/>
</dbReference>
<dbReference type="GO" id="GO:0003684">
    <property type="term" value="F:damaged DNA binding"/>
    <property type="evidence" value="ECO:0007669"/>
    <property type="project" value="InterPro"/>
</dbReference>
<dbReference type="SUPFAM" id="SSF100879">
    <property type="entry name" value="Lesion bypass DNA polymerase (Y-family), little finger domain"/>
    <property type="match status" value="1"/>
</dbReference>
<dbReference type="AlphaFoldDB" id="W7DSI4"/>
<proteinExistence type="predicted"/>
<evidence type="ECO:0000259" key="1">
    <source>
        <dbReference type="Pfam" id="PF11799"/>
    </source>
</evidence>
<comment type="caution">
    <text evidence="2">The sequence shown here is derived from an EMBL/GenBank/DDBJ whole genome shotgun (WGS) entry which is preliminary data.</text>
</comment>
<accession>W7DSI4</accession>
<dbReference type="EC" id="2.7.7.7" evidence="2"/>
<name>W7DSI4_9LIST</name>
<dbReference type="Proteomes" id="UP000019241">
    <property type="component" value="Unassembled WGS sequence"/>
</dbReference>
<dbReference type="PATRIC" id="fig|1265822.4.peg.1971"/>
<dbReference type="GO" id="GO:0006281">
    <property type="term" value="P:DNA repair"/>
    <property type="evidence" value="ECO:0007669"/>
    <property type="project" value="InterPro"/>
</dbReference>
<keyword evidence="2" id="KW-0808">Transferase</keyword>
<organism evidence="2 3">
    <name type="scientific">Listeria fleischmannii FSL S10-1203</name>
    <dbReference type="NCBI Taxonomy" id="1265822"/>
    <lineage>
        <taxon>Bacteria</taxon>
        <taxon>Bacillati</taxon>
        <taxon>Bacillota</taxon>
        <taxon>Bacilli</taxon>
        <taxon>Bacillales</taxon>
        <taxon>Listeriaceae</taxon>
        <taxon>Listeria</taxon>
    </lineage>
</organism>
<keyword evidence="2" id="KW-0548">Nucleotidyltransferase</keyword>
<dbReference type="EMBL" id="AODM01000036">
    <property type="protein sequence ID" value="EUJ54349.1"/>
    <property type="molecule type" value="Genomic_DNA"/>
</dbReference>
<dbReference type="InterPro" id="IPR017961">
    <property type="entry name" value="DNA_pol_Y-fam_little_finger"/>
</dbReference>
<dbReference type="GO" id="GO:0003887">
    <property type="term" value="F:DNA-directed DNA polymerase activity"/>
    <property type="evidence" value="ECO:0007669"/>
    <property type="project" value="UniProtKB-EC"/>
</dbReference>
<feature type="domain" description="DNA polymerase Y-family little finger" evidence="1">
    <location>
        <begin position="2"/>
        <end position="56"/>
    </location>
</feature>
<sequence>MRYSDFTTITKRMTLTNYVHDRQMIYEAGLALLNEVYNGSEAIRLIGLTVTNLKPIHFENMRLEGL</sequence>
<gene>
    <name evidence="2" type="ORF">MCOL2_09706</name>
</gene>
<evidence type="ECO:0000313" key="3">
    <source>
        <dbReference type="Proteomes" id="UP000019241"/>
    </source>
</evidence>
<reference evidence="2 3" key="1">
    <citation type="submission" date="2012-12" db="EMBL/GenBank/DDBJ databases">
        <title>Novel taxa of Listeriaceae from agricultural environments in the United States.</title>
        <authorList>
            <person name="den Bakker H.C."/>
            <person name="Allred A."/>
            <person name="Warchocki S."/>
            <person name="Wright E.M."/>
            <person name="Burrell A."/>
            <person name="Nightingale K.K."/>
            <person name="Kephart D."/>
            <person name="Wiedmann M."/>
        </authorList>
    </citation>
    <scope>NUCLEOTIDE SEQUENCE [LARGE SCALE GENOMIC DNA]</scope>
    <source>
        <strain evidence="2 3">FSL S10-1203</strain>
    </source>
</reference>
<evidence type="ECO:0000313" key="2">
    <source>
        <dbReference type="EMBL" id="EUJ54349.1"/>
    </source>
</evidence>
<dbReference type="InterPro" id="IPR036775">
    <property type="entry name" value="DNA_pol_Y-fam_lit_finger_sf"/>
</dbReference>